<proteinExistence type="predicted"/>
<dbReference type="Pfam" id="PF01263">
    <property type="entry name" value="Aldose_epim"/>
    <property type="match status" value="1"/>
</dbReference>
<organism evidence="1 2">
    <name type="scientific">Candidatus Avoscillospira avistercoris</name>
    <dbReference type="NCBI Taxonomy" id="2840707"/>
    <lineage>
        <taxon>Bacteria</taxon>
        <taxon>Bacillati</taxon>
        <taxon>Bacillota</taxon>
        <taxon>Clostridia</taxon>
        <taxon>Eubacteriales</taxon>
        <taxon>Oscillospiraceae</taxon>
        <taxon>Oscillospiraceae incertae sedis</taxon>
        <taxon>Candidatus Avoscillospira</taxon>
    </lineage>
</organism>
<dbReference type="PANTHER" id="PTHR11122">
    <property type="entry name" value="APOSPORY-ASSOCIATED PROTEIN C-RELATED"/>
    <property type="match status" value="1"/>
</dbReference>
<reference evidence="1" key="2">
    <citation type="journal article" date="2021" name="PeerJ">
        <title>Extensive microbial diversity within the chicken gut microbiome revealed by metagenomics and culture.</title>
        <authorList>
            <person name="Gilroy R."/>
            <person name="Ravi A."/>
            <person name="Getino M."/>
            <person name="Pursley I."/>
            <person name="Horton D.L."/>
            <person name="Alikhan N.F."/>
            <person name="Baker D."/>
            <person name="Gharbi K."/>
            <person name="Hall N."/>
            <person name="Watson M."/>
            <person name="Adriaenssens E.M."/>
            <person name="Foster-Nyarko E."/>
            <person name="Jarju S."/>
            <person name="Secka A."/>
            <person name="Antonio M."/>
            <person name="Oren A."/>
            <person name="Chaudhuri R.R."/>
            <person name="La Ragione R."/>
            <person name="Hildebrand F."/>
            <person name="Pallen M.J."/>
        </authorList>
    </citation>
    <scope>NUCLEOTIDE SEQUENCE</scope>
    <source>
        <strain evidence="1">ChiBcec16-1751</strain>
    </source>
</reference>
<comment type="caution">
    <text evidence="1">The sequence shown here is derived from an EMBL/GenBank/DDBJ whole genome shotgun (WGS) entry which is preliminary data.</text>
</comment>
<dbReference type="InterPro" id="IPR008183">
    <property type="entry name" value="Aldose_1/G6P_1-epimerase"/>
</dbReference>
<dbReference type="InterPro" id="IPR011013">
    <property type="entry name" value="Gal_mutarotase_sf_dom"/>
</dbReference>
<dbReference type="GO" id="GO:0016853">
    <property type="term" value="F:isomerase activity"/>
    <property type="evidence" value="ECO:0007669"/>
    <property type="project" value="InterPro"/>
</dbReference>
<dbReference type="SUPFAM" id="SSF74650">
    <property type="entry name" value="Galactose mutarotase-like"/>
    <property type="match status" value="1"/>
</dbReference>
<evidence type="ECO:0000313" key="2">
    <source>
        <dbReference type="Proteomes" id="UP000886741"/>
    </source>
</evidence>
<sequence>MEYTLKNRLLTVRVSDHGAELQSILGADGVEYLWQGDPAYWARHATNLFPHVGRLTNGTYTWNGNTYELGPHGFARNLDYSLVEQAENTLVLELTDNDETRKGYPFAFSYQLIYRLENDTLFVTFRVENRGGEVLPFGLGAHPGFRVPMADGLQFIDYKVVFGAPCEPRSLDLSPAAYLAGTDSPYPLTGNAIPLRHDLFDNDAIILKDMARSVSLVSDKDPHGVVVSYPDMPYLGLWHTPKTEAPFLCIEPWATLPAVQDIVEDFATKEPFFRLAPGGVYENTWTIQVLGQ</sequence>
<dbReference type="GO" id="GO:0030246">
    <property type="term" value="F:carbohydrate binding"/>
    <property type="evidence" value="ECO:0007669"/>
    <property type="project" value="InterPro"/>
</dbReference>
<dbReference type="Gene3D" id="2.70.98.10">
    <property type="match status" value="1"/>
</dbReference>
<dbReference type="InterPro" id="IPR014718">
    <property type="entry name" value="GH-type_carb-bd"/>
</dbReference>
<reference evidence="1" key="1">
    <citation type="submission" date="2020-10" db="EMBL/GenBank/DDBJ databases">
        <authorList>
            <person name="Gilroy R."/>
        </authorList>
    </citation>
    <scope>NUCLEOTIDE SEQUENCE</scope>
    <source>
        <strain evidence="1">ChiBcec16-1751</strain>
    </source>
</reference>
<accession>A0A9D1JTN5</accession>
<protein>
    <submittedName>
        <fullName evidence="1">Aldose 1-epimerase family protein</fullName>
    </submittedName>
</protein>
<gene>
    <name evidence="1" type="ORF">IAA83_08110</name>
</gene>
<evidence type="ECO:0000313" key="1">
    <source>
        <dbReference type="EMBL" id="HIS65317.1"/>
    </source>
</evidence>
<dbReference type="AlphaFoldDB" id="A0A9D1JTN5"/>
<dbReference type="GO" id="GO:0005975">
    <property type="term" value="P:carbohydrate metabolic process"/>
    <property type="evidence" value="ECO:0007669"/>
    <property type="project" value="InterPro"/>
</dbReference>
<name>A0A9D1JTN5_9FIRM</name>
<dbReference type="PANTHER" id="PTHR11122:SF13">
    <property type="entry name" value="GLUCOSE-6-PHOSPHATE 1-EPIMERASE"/>
    <property type="match status" value="1"/>
</dbReference>
<dbReference type="Proteomes" id="UP000886741">
    <property type="component" value="Unassembled WGS sequence"/>
</dbReference>
<dbReference type="EMBL" id="DVJJ01000119">
    <property type="protein sequence ID" value="HIS65317.1"/>
    <property type="molecule type" value="Genomic_DNA"/>
</dbReference>
<dbReference type="CDD" id="cd09024">
    <property type="entry name" value="Aldose_epim_lacX"/>
    <property type="match status" value="1"/>
</dbReference>
<dbReference type="InterPro" id="IPR037481">
    <property type="entry name" value="LacX"/>
</dbReference>